<comment type="caution">
    <text evidence="1">The sequence shown here is derived from an EMBL/GenBank/DDBJ whole genome shotgun (WGS) entry which is preliminary data.</text>
</comment>
<evidence type="ECO:0000313" key="2">
    <source>
        <dbReference type="Proteomes" id="UP001500221"/>
    </source>
</evidence>
<proteinExistence type="predicted"/>
<evidence type="ECO:0008006" key="3">
    <source>
        <dbReference type="Google" id="ProtNLM"/>
    </source>
</evidence>
<dbReference type="Proteomes" id="UP001500221">
    <property type="component" value="Unassembled WGS sequence"/>
</dbReference>
<evidence type="ECO:0000313" key="1">
    <source>
        <dbReference type="EMBL" id="GAA5150335.1"/>
    </source>
</evidence>
<dbReference type="InterPro" id="IPR027417">
    <property type="entry name" value="P-loop_NTPase"/>
</dbReference>
<name>A0ABP9PU87_9ACTN</name>
<reference evidence="2" key="1">
    <citation type="journal article" date="2019" name="Int. J. Syst. Evol. Microbiol.">
        <title>The Global Catalogue of Microorganisms (GCM) 10K type strain sequencing project: providing services to taxonomists for standard genome sequencing and annotation.</title>
        <authorList>
            <consortium name="The Broad Institute Genomics Platform"/>
            <consortium name="The Broad Institute Genome Sequencing Center for Infectious Disease"/>
            <person name="Wu L."/>
            <person name="Ma J."/>
        </authorList>
    </citation>
    <scope>NUCLEOTIDE SEQUENCE [LARGE SCALE GENOMIC DNA]</scope>
    <source>
        <strain evidence="2">JCM 18459</strain>
    </source>
</reference>
<accession>A0ABP9PU87</accession>
<dbReference type="SUPFAM" id="SSF52540">
    <property type="entry name" value="P-loop containing nucleoside triphosphate hydrolases"/>
    <property type="match status" value="1"/>
</dbReference>
<protein>
    <recommendedName>
        <fullName evidence="3">Sulfotransferase family protein</fullName>
    </recommendedName>
</protein>
<keyword evidence="2" id="KW-1185">Reference proteome</keyword>
<dbReference type="EMBL" id="BAABKG010000003">
    <property type="protein sequence ID" value="GAA5150335.1"/>
    <property type="molecule type" value="Genomic_DNA"/>
</dbReference>
<sequence length="399" mass="42991">MAASRRLVLHVGAMKTGTTYVQNLLEVNREALASQGWWAPDQRRVVRATRELLALTDDAGRGRRGLRGRPSATSPRWEKLLAEARERPEPHTVVSMEFLSFAERARARQVVASASGLDVHVVLTARDAVGALPSQWQSLTRNRSSLAWPEFAEAARLAGAGGRPGSRPGVKAFRRTQDLPRMVEAWGEAVPRERFSVVTVPGSDQPRDLLWTRLLGVLGVDPAATTPESPFSNPQLGYGSCELLRRVNGAGLAGLKAGDYRRVMRRLARGHLLPLRDRQTRPRPDRATAEAAVGLNARTLDAVGRWATLVGDPADLPVGLAADVELDPGTSPGLPPDDEVRLAAQTAWRGGAELCAEEGLALPADLPAEAPDDLDRAVTGLATMLGVAITRDPAYRAGR</sequence>
<gene>
    <name evidence="1" type="ORF">GCM10023340_27250</name>
</gene>
<organism evidence="1 2">
    <name type="scientific">Nocardioides marinquilinus</name>
    <dbReference type="NCBI Taxonomy" id="1210400"/>
    <lineage>
        <taxon>Bacteria</taxon>
        <taxon>Bacillati</taxon>
        <taxon>Actinomycetota</taxon>
        <taxon>Actinomycetes</taxon>
        <taxon>Propionibacteriales</taxon>
        <taxon>Nocardioidaceae</taxon>
        <taxon>Nocardioides</taxon>
    </lineage>
</organism>
<dbReference type="Gene3D" id="3.40.50.300">
    <property type="entry name" value="P-loop containing nucleotide triphosphate hydrolases"/>
    <property type="match status" value="1"/>
</dbReference>